<dbReference type="Proteomes" id="UP000324550">
    <property type="component" value="Unassembled WGS sequence"/>
</dbReference>
<evidence type="ECO:0000256" key="5">
    <source>
        <dbReference type="ARBA" id="ARBA00022692"/>
    </source>
</evidence>
<evidence type="ECO:0000256" key="4">
    <source>
        <dbReference type="ARBA" id="ARBA00022475"/>
    </source>
</evidence>
<dbReference type="OrthoDB" id="570124at2"/>
<dbReference type="Gene3D" id="3.40.50.720">
    <property type="entry name" value="NAD(P)-binding Rossmann-like Domain"/>
    <property type="match status" value="1"/>
</dbReference>
<keyword evidence="6 9" id="KW-1133">Transmembrane helix</keyword>
<keyword evidence="5 9" id="KW-0812">Transmembrane</keyword>
<feature type="transmembrane region" description="Helical" evidence="9">
    <location>
        <begin position="102"/>
        <end position="122"/>
    </location>
</feature>
<comment type="caution">
    <text evidence="12">The sequence shown here is derived from an EMBL/GenBank/DDBJ whole genome shotgun (WGS) entry which is preliminary data.</text>
</comment>
<feature type="transmembrane region" description="Helical" evidence="9">
    <location>
        <begin position="128"/>
        <end position="148"/>
    </location>
</feature>
<keyword evidence="3" id="KW-0050">Antiport</keyword>
<dbReference type="GO" id="GO:1902600">
    <property type="term" value="P:proton transmembrane transport"/>
    <property type="evidence" value="ECO:0007669"/>
    <property type="project" value="InterPro"/>
</dbReference>
<organism evidence="12 13">
    <name type="scientific">Formosa maritima</name>
    <dbReference type="NCBI Taxonomy" id="2592046"/>
    <lineage>
        <taxon>Bacteria</taxon>
        <taxon>Pseudomonadati</taxon>
        <taxon>Bacteroidota</taxon>
        <taxon>Flavobacteriia</taxon>
        <taxon>Flavobacteriales</taxon>
        <taxon>Flavobacteriaceae</taxon>
        <taxon>Formosa</taxon>
    </lineage>
</organism>
<feature type="transmembrane region" description="Helical" evidence="9">
    <location>
        <begin position="376"/>
        <end position="393"/>
    </location>
</feature>
<dbReference type="InterPro" id="IPR006153">
    <property type="entry name" value="Cation/H_exchanger_TM"/>
</dbReference>
<dbReference type="PANTHER" id="PTHR32507">
    <property type="entry name" value="NA(+)/H(+) ANTIPORTER 1"/>
    <property type="match status" value="1"/>
</dbReference>
<feature type="transmembrane region" description="Helical" evidence="9">
    <location>
        <begin position="284"/>
        <end position="301"/>
    </location>
</feature>
<dbReference type="GO" id="GO:0015297">
    <property type="term" value="F:antiporter activity"/>
    <property type="evidence" value="ECO:0007669"/>
    <property type="project" value="UniProtKB-KW"/>
</dbReference>
<evidence type="ECO:0000256" key="7">
    <source>
        <dbReference type="ARBA" id="ARBA00023065"/>
    </source>
</evidence>
<dbReference type="GO" id="GO:0006813">
    <property type="term" value="P:potassium ion transport"/>
    <property type="evidence" value="ECO:0007669"/>
    <property type="project" value="InterPro"/>
</dbReference>
<dbReference type="AlphaFoldDB" id="A0A5D0G0T8"/>
<evidence type="ECO:0000256" key="9">
    <source>
        <dbReference type="SAM" id="Phobius"/>
    </source>
</evidence>
<dbReference type="SUPFAM" id="SSF51735">
    <property type="entry name" value="NAD(P)-binding Rossmann-fold domains"/>
    <property type="match status" value="1"/>
</dbReference>
<dbReference type="Pfam" id="PF02254">
    <property type="entry name" value="TrkA_N"/>
    <property type="match status" value="1"/>
</dbReference>
<keyword evidence="13" id="KW-1185">Reference proteome</keyword>
<evidence type="ECO:0000313" key="13">
    <source>
        <dbReference type="Proteomes" id="UP000324550"/>
    </source>
</evidence>
<keyword evidence="4" id="KW-1003">Cell membrane</keyword>
<reference evidence="12 13" key="1">
    <citation type="submission" date="2019-08" db="EMBL/GenBank/DDBJ databases">
        <title>Formosa sediminis sp. nov., isolated from marine sediment.</title>
        <authorList>
            <person name="Cao W.R."/>
        </authorList>
    </citation>
    <scope>NUCLEOTIDE SEQUENCE [LARGE SCALE GENOMIC DNA]</scope>
    <source>
        <strain evidence="12 13">1494</strain>
    </source>
</reference>
<dbReference type="Gene3D" id="1.20.1530.20">
    <property type="match status" value="1"/>
</dbReference>
<keyword evidence="2" id="KW-0813">Transport</keyword>
<dbReference type="RefSeq" id="WP_148456932.1">
    <property type="nucleotide sequence ID" value="NZ_VSFC01000062.1"/>
</dbReference>
<evidence type="ECO:0000256" key="2">
    <source>
        <dbReference type="ARBA" id="ARBA00022448"/>
    </source>
</evidence>
<feature type="transmembrane region" description="Helical" evidence="9">
    <location>
        <begin position="195"/>
        <end position="217"/>
    </location>
</feature>
<feature type="transmembrane region" description="Helical" evidence="9">
    <location>
        <begin position="313"/>
        <end position="332"/>
    </location>
</feature>
<dbReference type="InterPro" id="IPR003148">
    <property type="entry name" value="RCK_N"/>
</dbReference>
<proteinExistence type="predicted"/>
<accession>A0A5D0G0T8</accession>
<sequence>MIELAGIIILGILAQWVAWKLKIPAILPLILIGLLVGPIAAEFLSSDGTKWIEPIWNGEEGLFPGESLFFFVSLAISIILFEGGLTLKMGEVKNVGPTITKLITIGSIVTFFGAAIAAHYIFYLSWKMSFLFSALIIVTGPTVITPILRNIPLKKDVSAVLKWEGILIDPIGALVAVLVFEFISVDAGGEYTKTAFIEFGKIVLFGSTFGFTFAHALNFIINKKWVPHYLMNVFALAAVLGVFILSDVFAHESGLLAVVVMGMVLGNSKSPYLKELLYFKESLSVLLISILFILLAANINFDDLLLIYNWNTAILFAIVVFVLRPIGVFLSAQGSNLKLNEKLFISWVGPRGIVAAGIASLFGLKLAKEGVPGAEYITPLVFMIVLGTVLLNATTARMFAKMVGVFLDKSEGILIIGASKVSRLIGHYLESNGRHVVLIDSNQTNIKQAKELGLEALNTDIYSDTLLDNIELNDVGYLMALTGSTDINKYAINKFSKQFGENGSFRLVTPDEIKDFKNNPKEGLFSHTDDFVSLTEVAREYPSIHEIIIKDRSHYDSLIEKTNNDKNIIPLFVKDLNGNLEIISSHNISDKDVSKGSALVYLGKLLSV</sequence>
<dbReference type="InterPro" id="IPR038770">
    <property type="entry name" value="Na+/solute_symporter_sf"/>
</dbReference>
<gene>
    <name evidence="12" type="ORF">FVF61_12540</name>
</gene>
<evidence type="ECO:0000256" key="1">
    <source>
        <dbReference type="ARBA" id="ARBA00004651"/>
    </source>
</evidence>
<dbReference type="Pfam" id="PF00999">
    <property type="entry name" value="Na_H_Exchanger"/>
    <property type="match status" value="1"/>
</dbReference>
<name>A0A5D0G0T8_9FLAO</name>
<dbReference type="InterPro" id="IPR036291">
    <property type="entry name" value="NAD(P)-bd_dom_sf"/>
</dbReference>
<evidence type="ECO:0000256" key="3">
    <source>
        <dbReference type="ARBA" id="ARBA00022449"/>
    </source>
</evidence>
<feature type="transmembrane region" description="Helical" evidence="9">
    <location>
        <begin position="229"/>
        <end position="249"/>
    </location>
</feature>
<feature type="transmembrane region" description="Helical" evidence="9">
    <location>
        <begin position="21"/>
        <end position="41"/>
    </location>
</feature>
<evidence type="ECO:0000259" key="10">
    <source>
        <dbReference type="Pfam" id="PF00999"/>
    </source>
</evidence>
<feature type="domain" description="RCK N-terminal" evidence="11">
    <location>
        <begin position="413"/>
        <end position="492"/>
    </location>
</feature>
<evidence type="ECO:0000259" key="11">
    <source>
        <dbReference type="Pfam" id="PF02254"/>
    </source>
</evidence>
<evidence type="ECO:0000313" key="12">
    <source>
        <dbReference type="EMBL" id="TYA52170.1"/>
    </source>
</evidence>
<protein>
    <submittedName>
        <fullName evidence="12">Sodium:proton antiporter</fullName>
    </submittedName>
</protein>
<keyword evidence="8 9" id="KW-0472">Membrane</keyword>
<evidence type="ECO:0000256" key="8">
    <source>
        <dbReference type="ARBA" id="ARBA00023136"/>
    </source>
</evidence>
<keyword evidence="7" id="KW-0406">Ion transport</keyword>
<comment type="subcellular location">
    <subcellularLocation>
        <location evidence="1">Cell membrane</location>
        <topology evidence="1">Multi-pass membrane protein</topology>
    </subcellularLocation>
</comment>
<feature type="transmembrane region" description="Helical" evidence="9">
    <location>
        <begin position="160"/>
        <end position="183"/>
    </location>
</feature>
<feature type="transmembrane region" description="Helical" evidence="9">
    <location>
        <begin position="61"/>
        <end position="81"/>
    </location>
</feature>
<dbReference type="PANTHER" id="PTHR32507:SF0">
    <property type="entry name" value="NA(+)_H(+) ANTIPORTER 2-RELATED"/>
    <property type="match status" value="1"/>
</dbReference>
<feature type="transmembrane region" description="Helical" evidence="9">
    <location>
        <begin position="344"/>
        <end position="364"/>
    </location>
</feature>
<dbReference type="EMBL" id="VSFC01000062">
    <property type="protein sequence ID" value="TYA52170.1"/>
    <property type="molecule type" value="Genomic_DNA"/>
</dbReference>
<feature type="domain" description="Cation/H+ exchanger transmembrane" evidence="10">
    <location>
        <begin position="12"/>
        <end position="399"/>
    </location>
</feature>
<evidence type="ECO:0000256" key="6">
    <source>
        <dbReference type="ARBA" id="ARBA00022989"/>
    </source>
</evidence>
<dbReference type="GO" id="GO:0005886">
    <property type="term" value="C:plasma membrane"/>
    <property type="evidence" value="ECO:0007669"/>
    <property type="project" value="UniProtKB-SubCell"/>
</dbReference>